<dbReference type="PANTHER" id="PTHR21139">
    <property type="entry name" value="TRIOSEPHOSPHATE ISOMERASE"/>
    <property type="match status" value="1"/>
</dbReference>
<evidence type="ECO:0000256" key="8">
    <source>
        <dbReference type="ARBA" id="ARBA00024331"/>
    </source>
</evidence>
<reference evidence="9 10" key="1">
    <citation type="journal article" date="2018" name="Cell">
        <title>The Chara Genome: Secondary Complexity and Implications for Plant Terrestrialization.</title>
        <authorList>
            <person name="Nishiyama T."/>
            <person name="Sakayama H."/>
            <person name="Vries J.D."/>
            <person name="Buschmann H."/>
            <person name="Saint-Marcoux D."/>
            <person name="Ullrich K.K."/>
            <person name="Haas F.B."/>
            <person name="Vanderstraeten L."/>
            <person name="Becker D."/>
            <person name="Lang D."/>
            <person name="Vosolsobe S."/>
            <person name="Rombauts S."/>
            <person name="Wilhelmsson P.K.I."/>
            <person name="Janitza P."/>
            <person name="Kern R."/>
            <person name="Heyl A."/>
            <person name="Rumpler F."/>
            <person name="Villalobos L.I.A.C."/>
            <person name="Clay J.M."/>
            <person name="Skokan R."/>
            <person name="Toyoda A."/>
            <person name="Suzuki Y."/>
            <person name="Kagoshima H."/>
            <person name="Schijlen E."/>
            <person name="Tajeshwar N."/>
            <person name="Catarino B."/>
            <person name="Hetherington A.J."/>
            <person name="Saltykova A."/>
            <person name="Bonnot C."/>
            <person name="Breuninger H."/>
            <person name="Symeonidi A."/>
            <person name="Radhakrishnan G.V."/>
            <person name="Van Nieuwerburgh F."/>
            <person name="Deforce D."/>
            <person name="Chang C."/>
            <person name="Karol K.G."/>
            <person name="Hedrich R."/>
            <person name="Ulvskov P."/>
            <person name="Glockner G."/>
            <person name="Delwiche C.F."/>
            <person name="Petrasek J."/>
            <person name="Van de Peer Y."/>
            <person name="Friml J."/>
            <person name="Beilby M."/>
            <person name="Dolan L."/>
            <person name="Kohara Y."/>
            <person name="Sugano S."/>
            <person name="Fujiyama A."/>
            <person name="Delaux P.-M."/>
            <person name="Quint M."/>
            <person name="TheiBen G."/>
            <person name="Hagemann M."/>
            <person name="Harholt J."/>
            <person name="Dunand C."/>
            <person name="Zachgo S."/>
            <person name="Langdale J."/>
            <person name="Maumus F."/>
            <person name="Straeten D.V.D."/>
            <person name="Gould S.B."/>
            <person name="Rensing S.A."/>
        </authorList>
    </citation>
    <scope>NUCLEOTIDE SEQUENCE [LARGE SCALE GENOMIC DNA]</scope>
    <source>
        <strain evidence="9 10">S276</strain>
    </source>
</reference>
<dbReference type="STRING" id="69332.A0A388L3J6"/>
<comment type="caution">
    <text evidence="9">The sequence shown here is derived from an EMBL/GenBank/DDBJ whole genome shotgun (WGS) entry which is preliminary data.</text>
</comment>
<evidence type="ECO:0000256" key="5">
    <source>
        <dbReference type="ARBA" id="ARBA00022432"/>
    </source>
</evidence>
<dbReference type="CDD" id="cd00311">
    <property type="entry name" value="TIM"/>
    <property type="match status" value="1"/>
</dbReference>
<dbReference type="GO" id="GO:0006094">
    <property type="term" value="P:gluconeogenesis"/>
    <property type="evidence" value="ECO:0007669"/>
    <property type="project" value="UniProtKB-KW"/>
</dbReference>
<evidence type="ECO:0000256" key="4">
    <source>
        <dbReference type="ARBA" id="ARBA00011940"/>
    </source>
</evidence>
<dbReference type="InterPro" id="IPR035990">
    <property type="entry name" value="TIM_sf"/>
</dbReference>
<dbReference type="EC" id="5.3.1.1" evidence="4"/>
<gene>
    <name evidence="9" type="ORF">CBR_g23091</name>
</gene>
<dbReference type="AlphaFoldDB" id="A0A388L3J6"/>
<keyword evidence="7" id="KW-0413">Isomerase</keyword>
<evidence type="ECO:0000256" key="7">
    <source>
        <dbReference type="ARBA" id="ARBA00023235"/>
    </source>
</evidence>
<dbReference type="SUPFAM" id="SSF51351">
    <property type="entry name" value="Triosephosphate isomerase (TIM)"/>
    <property type="match status" value="1"/>
</dbReference>
<dbReference type="PANTHER" id="PTHR21139:SF2">
    <property type="entry name" value="TRIOSEPHOSPHATE ISOMERASE"/>
    <property type="match status" value="1"/>
</dbReference>
<evidence type="ECO:0000256" key="6">
    <source>
        <dbReference type="ARBA" id="ARBA00023152"/>
    </source>
</evidence>
<dbReference type="NCBIfam" id="TIGR00419">
    <property type="entry name" value="tim"/>
    <property type="match status" value="1"/>
</dbReference>
<sequence length="240" mass="26018">MLNGWKMKSNEGVSVEVVVAPSSEHLPLVMSKLGKDVHVAAQDCWVEKGGAFTGESSAEQLAGLGISYVVTGNSDRRLILKESNEVVAQKCAYALSKGLKVILCMGETLEEREAGNTMKVCEEQLQAVQAAIGQGDWENLVIVYEPVWAMGTGKVATPEEAGKVHLEIRCWLTDQISNEVGEITRIIYGGSVTAANCEELARQDHVDGFLVGEASLKPEFIDIIVNSAMVKEEEGQECYI</sequence>
<dbReference type="OrthoDB" id="6715177at2759"/>
<comment type="pathway">
    <text evidence="1">Carbohydrate degradation; glycolysis; D-glyceraldehyde 3-phosphate from glycerone phosphate: step 1/1.</text>
</comment>
<comment type="similarity">
    <text evidence="2">Belongs to the triosephosphate isomerase family.</text>
</comment>
<dbReference type="GO" id="GO:0005829">
    <property type="term" value="C:cytosol"/>
    <property type="evidence" value="ECO:0007669"/>
    <property type="project" value="TreeGrafter"/>
</dbReference>
<dbReference type="GO" id="GO:0006096">
    <property type="term" value="P:glycolytic process"/>
    <property type="evidence" value="ECO:0007669"/>
    <property type="project" value="UniProtKB-KW"/>
</dbReference>
<dbReference type="GO" id="GO:0019563">
    <property type="term" value="P:glycerol catabolic process"/>
    <property type="evidence" value="ECO:0007669"/>
    <property type="project" value="TreeGrafter"/>
</dbReference>
<dbReference type="FunFam" id="3.20.20.70:FF:000016">
    <property type="entry name" value="Triosephosphate isomerase"/>
    <property type="match status" value="1"/>
</dbReference>
<proteinExistence type="inferred from homology"/>
<dbReference type="GO" id="GO:0046166">
    <property type="term" value="P:glyceraldehyde-3-phosphate biosynthetic process"/>
    <property type="evidence" value="ECO:0007669"/>
    <property type="project" value="TreeGrafter"/>
</dbReference>
<keyword evidence="6" id="KW-0324">Glycolysis</keyword>
<protein>
    <recommendedName>
        <fullName evidence="4">triose-phosphate isomerase</fullName>
        <ecNumber evidence="4">5.3.1.1</ecNumber>
    </recommendedName>
</protein>
<name>A0A388L3J6_CHABU</name>
<comment type="subunit">
    <text evidence="3">Homodimer.</text>
</comment>
<dbReference type="EMBL" id="BFEA01000255">
    <property type="protein sequence ID" value="GBG76876.1"/>
    <property type="molecule type" value="Genomic_DNA"/>
</dbReference>
<organism evidence="9 10">
    <name type="scientific">Chara braunii</name>
    <name type="common">Braun's stonewort</name>
    <dbReference type="NCBI Taxonomy" id="69332"/>
    <lineage>
        <taxon>Eukaryota</taxon>
        <taxon>Viridiplantae</taxon>
        <taxon>Streptophyta</taxon>
        <taxon>Charophyceae</taxon>
        <taxon>Charales</taxon>
        <taxon>Characeae</taxon>
        <taxon>Chara</taxon>
    </lineage>
</organism>
<dbReference type="InterPro" id="IPR013785">
    <property type="entry name" value="Aldolase_TIM"/>
</dbReference>
<dbReference type="Proteomes" id="UP000265515">
    <property type="component" value="Unassembled WGS sequence"/>
</dbReference>
<dbReference type="Pfam" id="PF00121">
    <property type="entry name" value="TIM"/>
    <property type="match status" value="1"/>
</dbReference>
<dbReference type="GO" id="GO:0004807">
    <property type="term" value="F:triose-phosphate isomerase activity"/>
    <property type="evidence" value="ECO:0007669"/>
    <property type="project" value="UniProtKB-EC"/>
</dbReference>
<dbReference type="Gramene" id="GBG76876">
    <property type="protein sequence ID" value="GBG76876"/>
    <property type="gene ID" value="CBR_g23091"/>
</dbReference>
<dbReference type="Gene3D" id="3.20.20.70">
    <property type="entry name" value="Aldolase class I"/>
    <property type="match status" value="1"/>
</dbReference>
<dbReference type="InterPro" id="IPR000652">
    <property type="entry name" value="Triosephosphate_isomerase"/>
</dbReference>
<keyword evidence="10" id="KW-1185">Reference proteome</keyword>
<evidence type="ECO:0000256" key="2">
    <source>
        <dbReference type="ARBA" id="ARBA00007422"/>
    </source>
</evidence>
<comment type="pathway">
    <text evidence="8">Carbohydrate biosynthesis.</text>
</comment>
<evidence type="ECO:0000313" key="9">
    <source>
        <dbReference type="EMBL" id="GBG76876.1"/>
    </source>
</evidence>
<evidence type="ECO:0000313" key="10">
    <source>
        <dbReference type="Proteomes" id="UP000265515"/>
    </source>
</evidence>
<accession>A0A388L3J6</accession>
<dbReference type="PROSITE" id="PS51440">
    <property type="entry name" value="TIM_2"/>
    <property type="match status" value="1"/>
</dbReference>
<evidence type="ECO:0000256" key="1">
    <source>
        <dbReference type="ARBA" id="ARBA00004680"/>
    </source>
</evidence>
<keyword evidence="5" id="KW-0312">Gluconeogenesis</keyword>
<evidence type="ECO:0000256" key="3">
    <source>
        <dbReference type="ARBA" id="ARBA00011738"/>
    </source>
</evidence>